<dbReference type="Gene3D" id="3.30.450.40">
    <property type="match status" value="1"/>
</dbReference>
<keyword evidence="5" id="KW-1185">Reference proteome</keyword>
<dbReference type="OrthoDB" id="5165646at2"/>
<dbReference type="SUPFAM" id="SSF141868">
    <property type="entry name" value="EAL domain-like"/>
    <property type="match status" value="1"/>
</dbReference>
<dbReference type="InterPro" id="IPR035919">
    <property type="entry name" value="EAL_sf"/>
</dbReference>
<evidence type="ECO:0000313" key="4">
    <source>
        <dbReference type="EMBL" id="SDF24094.1"/>
    </source>
</evidence>
<dbReference type="NCBIfam" id="TIGR00254">
    <property type="entry name" value="GGDEF"/>
    <property type="match status" value="1"/>
</dbReference>
<dbReference type="RefSeq" id="WP_091764569.1">
    <property type="nucleotide sequence ID" value="NZ_FNBT01000002.1"/>
</dbReference>
<dbReference type="Gene3D" id="3.30.70.270">
    <property type="match status" value="1"/>
</dbReference>
<feature type="transmembrane region" description="Helical" evidence="1">
    <location>
        <begin position="128"/>
        <end position="150"/>
    </location>
</feature>
<evidence type="ECO:0000256" key="1">
    <source>
        <dbReference type="SAM" id="Phobius"/>
    </source>
</evidence>
<gene>
    <name evidence="4" type="ORF">SAMN05660662_1502</name>
</gene>
<feature type="transmembrane region" description="Helical" evidence="1">
    <location>
        <begin position="162"/>
        <end position="183"/>
    </location>
</feature>
<dbReference type="SMART" id="SM00052">
    <property type="entry name" value="EAL"/>
    <property type="match status" value="1"/>
</dbReference>
<name>A0A1G7JH30_9ACTN</name>
<dbReference type="InterPro" id="IPR043128">
    <property type="entry name" value="Rev_trsase/Diguanyl_cyclase"/>
</dbReference>
<evidence type="ECO:0000259" key="2">
    <source>
        <dbReference type="PROSITE" id="PS50883"/>
    </source>
</evidence>
<dbReference type="PROSITE" id="PS50883">
    <property type="entry name" value="EAL"/>
    <property type="match status" value="1"/>
</dbReference>
<feature type="transmembrane region" description="Helical" evidence="1">
    <location>
        <begin position="226"/>
        <end position="244"/>
    </location>
</feature>
<feature type="transmembrane region" description="Helical" evidence="1">
    <location>
        <begin position="25"/>
        <end position="46"/>
    </location>
</feature>
<feature type="transmembrane region" description="Helical" evidence="1">
    <location>
        <begin position="91"/>
        <end position="116"/>
    </location>
</feature>
<keyword evidence="1" id="KW-1133">Transmembrane helix</keyword>
<dbReference type="SMART" id="SM00267">
    <property type="entry name" value="GGDEF"/>
    <property type="match status" value="1"/>
</dbReference>
<feature type="domain" description="GGDEF" evidence="3">
    <location>
        <begin position="450"/>
        <end position="582"/>
    </location>
</feature>
<dbReference type="FunFam" id="3.20.20.450:FF:000001">
    <property type="entry name" value="Cyclic di-GMP phosphodiesterase yahA"/>
    <property type="match status" value="1"/>
</dbReference>
<dbReference type="Gene3D" id="3.20.20.450">
    <property type="entry name" value="EAL domain"/>
    <property type="match status" value="1"/>
</dbReference>
<dbReference type="STRING" id="1550231.SAMN05660662_1502"/>
<dbReference type="InterPro" id="IPR029787">
    <property type="entry name" value="Nucleotide_cyclase"/>
</dbReference>
<dbReference type="AlphaFoldDB" id="A0A1G7JH30"/>
<dbReference type="CDD" id="cd01949">
    <property type="entry name" value="GGDEF"/>
    <property type="match status" value="1"/>
</dbReference>
<feature type="transmembrane region" description="Helical" evidence="1">
    <location>
        <begin position="58"/>
        <end position="79"/>
    </location>
</feature>
<dbReference type="InterPro" id="IPR003018">
    <property type="entry name" value="GAF"/>
</dbReference>
<keyword evidence="1" id="KW-0812">Transmembrane</keyword>
<dbReference type="InterPro" id="IPR001633">
    <property type="entry name" value="EAL_dom"/>
</dbReference>
<feature type="transmembrane region" description="Helical" evidence="1">
    <location>
        <begin position="203"/>
        <end position="221"/>
    </location>
</feature>
<sequence>MDGDHGHTGAQDDRTPRRLGRTGRLLCVAVLVAVLLAIALAVGIPGRDDPALLDQVHLPWWVLALAFIATETFVLNVQVRRETQTISLSEIPLVLGLFFAAPLPLLLARVVANAAVMVVVRRSPPVKMVFNVALLIGSTCVAISVFSALAPSTGELTASSWLAAYAAALLADVLCALAIGAMIAVHDGGVNVRGLLTEAGSVLVPALGVTIGLLAVTSLVASTSSAWLLVALGAGLLVGFRAYASLAERHLNLERLYRFSQAVSSTPGTDELMGNVLTEAREILRAEHATVVFVASDGGLVARIGLGATGRLTRSEAPPSEQDAWMIREVVDGGGTLLMPRGTRDPRMREWLEAAGVRDAVAVPLTGGAGIVGVLVVADRWGDVKTFEPDDVLLLETVTNHAGVALRNGELIGRLRHDALHDALTGLPNRTLLQRELAAALEAVASGRSAGAAVMVLDLDGFKSVNDTLGHQQGDALLVEVGARLTAALGRAGTVGRLSGDEFAVVLTGADDEEAAVRVGRRVLRALEHPVVLDGLEVVIGASLGIALAPAHGDDPAGLLKRADLAMYDAKTSTRSLRVYEADLDADHPRRLTLASDLRTALQQGDLQVHVQPQARLDTDAVVGVEALVRWEHPRLGWVSPDEFVPVAERAGLIGALTSQVLEIALAAVASWRAAGRDLGIAVNLSTRSLQDPDLVDEIARLLRRHDVPAARLTLEVTESSVMGDPARAVALLHQLRDLGVRLSVDDFGTGYSSLSYLQRLPVQEVKIDRSFVAGLDRGTENVAIVRAIVDLGRNLGLDVVAEGVEDQATRDRLAAMDCDLLQGWHLARAMPVEELLPWLTARDQAPHRRTVRAVDSSRRA</sequence>
<accession>A0A1G7JH30</accession>
<dbReference type="PROSITE" id="PS50887">
    <property type="entry name" value="GGDEF"/>
    <property type="match status" value="1"/>
</dbReference>
<dbReference type="EMBL" id="FNBT01000002">
    <property type="protein sequence ID" value="SDF24094.1"/>
    <property type="molecule type" value="Genomic_DNA"/>
</dbReference>
<dbReference type="PANTHER" id="PTHR44757">
    <property type="entry name" value="DIGUANYLATE CYCLASE DGCP"/>
    <property type="match status" value="1"/>
</dbReference>
<dbReference type="Pfam" id="PF00563">
    <property type="entry name" value="EAL"/>
    <property type="match status" value="1"/>
</dbReference>
<dbReference type="Proteomes" id="UP000199406">
    <property type="component" value="Unassembled WGS sequence"/>
</dbReference>
<dbReference type="PANTHER" id="PTHR44757:SF2">
    <property type="entry name" value="BIOFILM ARCHITECTURE MAINTENANCE PROTEIN MBAA"/>
    <property type="match status" value="1"/>
</dbReference>
<keyword evidence="1" id="KW-0472">Membrane</keyword>
<dbReference type="CDD" id="cd01948">
    <property type="entry name" value="EAL"/>
    <property type="match status" value="1"/>
</dbReference>
<proteinExistence type="predicted"/>
<organism evidence="4 5">
    <name type="scientific">Blastococcus aurantiacus</name>
    <dbReference type="NCBI Taxonomy" id="1550231"/>
    <lineage>
        <taxon>Bacteria</taxon>
        <taxon>Bacillati</taxon>
        <taxon>Actinomycetota</taxon>
        <taxon>Actinomycetes</taxon>
        <taxon>Geodermatophilales</taxon>
        <taxon>Geodermatophilaceae</taxon>
        <taxon>Blastococcus</taxon>
    </lineage>
</organism>
<protein>
    <submittedName>
        <fullName evidence="4">Diguanylate cyclase (GGDEF) domain-containing protein</fullName>
    </submittedName>
</protein>
<dbReference type="InterPro" id="IPR052155">
    <property type="entry name" value="Biofilm_reg_signaling"/>
</dbReference>
<feature type="domain" description="EAL" evidence="2">
    <location>
        <begin position="591"/>
        <end position="844"/>
    </location>
</feature>
<dbReference type="InterPro" id="IPR000160">
    <property type="entry name" value="GGDEF_dom"/>
</dbReference>
<dbReference type="SUPFAM" id="SSF55781">
    <property type="entry name" value="GAF domain-like"/>
    <property type="match status" value="1"/>
</dbReference>
<dbReference type="SUPFAM" id="SSF55073">
    <property type="entry name" value="Nucleotide cyclase"/>
    <property type="match status" value="1"/>
</dbReference>
<dbReference type="SMART" id="SM00065">
    <property type="entry name" value="GAF"/>
    <property type="match status" value="1"/>
</dbReference>
<reference evidence="5" key="1">
    <citation type="submission" date="2016-10" db="EMBL/GenBank/DDBJ databases">
        <authorList>
            <person name="Varghese N."/>
            <person name="Submissions S."/>
        </authorList>
    </citation>
    <scope>NUCLEOTIDE SEQUENCE [LARGE SCALE GENOMIC DNA]</scope>
    <source>
        <strain evidence="5">DSM 44268</strain>
    </source>
</reference>
<evidence type="ECO:0000259" key="3">
    <source>
        <dbReference type="PROSITE" id="PS50887"/>
    </source>
</evidence>
<dbReference type="Pfam" id="PF00990">
    <property type="entry name" value="GGDEF"/>
    <property type="match status" value="1"/>
</dbReference>
<evidence type="ECO:0000313" key="5">
    <source>
        <dbReference type="Proteomes" id="UP000199406"/>
    </source>
</evidence>
<dbReference type="InterPro" id="IPR029016">
    <property type="entry name" value="GAF-like_dom_sf"/>
</dbReference>
<dbReference type="Pfam" id="PF13185">
    <property type="entry name" value="GAF_2"/>
    <property type="match status" value="1"/>
</dbReference>